<dbReference type="AlphaFoldDB" id="A0A7E5A052"/>
<feature type="compositionally biased region" description="Basic residues" evidence="1">
    <location>
        <begin position="126"/>
        <end position="135"/>
    </location>
</feature>
<feature type="compositionally biased region" description="Basic and acidic residues" evidence="1">
    <location>
        <begin position="145"/>
        <end position="155"/>
    </location>
</feature>
<name>A0A7E5A052_PANRE</name>
<feature type="region of interest" description="Disordered" evidence="1">
    <location>
        <begin position="112"/>
        <end position="155"/>
    </location>
</feature>
<sequence length="155" mass="17402">MMPVLSVFDRIREFLFGATNDNGDDADDMPQSAPVTTGILGQFMVWMGWQNRPAMVDGPETPRMMVLMPLATSTPGEGARRADFILVEELSPIIGQVENWFDEGAPPMLWNAPANLDPAPSEHITPVRRRHRRPYGRNPTPFPAKDQKRARNDSM</sequence>
<accession>A0A7E5A052</accession>
<evidence type="ECO:0000313" key="2">
    <source>
        <dbReference type="Proteomes" id="UP000492821"/>
    </source>
</evidence>
<dbReference type="Proteomes" id="UP000492821">
    <property type="component" value="Unassembled WGS sequence"/>
</dbReference>
<reference evidence="2" key="1">
    <citation type="journal article" date="2013" name="Genetics">
        <title>The draft genome and transcriptome of Panagrellus redivivus are shaped by the harsh demands of a free-living lifestyle.</title>
        <authorList>
            <person name="Srinivasan J."/>
            <person name="Dillman A.R."/>
            <person name="Macchietto M.G."/>
            <person name="Heikkinen L."/>
            <person name="Lakso M."/>
            <person name="Fracchia K.M."/>
            <person name="Antoshechkin I."/>
            <person name="Mortazavi A."/>
            <person name="Wong G."/>
            <person name="Sternberg P.W."/>
        </authorList>
    </citation>
    <scope>NUCLEOTIDE SEQUENCE [LARGE SCALE GENOMIC DNA]</scope>
    <source>
        <strain evidence="2">MT8872</strain>
    </source>
</reference>
<evidence type="ECO:0000256" key="1">
    <source>
        <dbReference type="SAM" id="MobiDB-lite"/>
    </source>
</evidence>
<proteinExistence type="predicted"/>
<dbReference type="WBParaSite" id="Pan_g5794.t1">
    <property type="protein sequence ID" value="Pan_g5794.t1"/>
    <property type="gene ID" value="Pan_g5794"/>
</dbReference>
<organism evidence="2 3">
    <name type="scientific">Panagrellus redivivus</name>
    <name type="common">Microworm</name>
    <dbReference type="NCBI Taxonomy" id="6233"/>
    <lineage>
        <taxon>Eukaryota</taxon>
        <taxon>Metazoa</taxon>
        <taxon>Ecdysozoa</taxon>
        <taxon>Nematoda</taxon>
        <taxon>Chromadorea</taxon>
        <taxon>Rhabditida</taxon>
        <taxon>Tylenchina</taxon>
        <taxon>Panagrolaimomorpha</taxon>
        <taxon>Panagrolaimoidea</taxon>
        <taxon>Panagrolaimidae</taxon>
        <taxon>Panagrellus</taxon>
    </lineage>
</organism>
<reference evidence="3" key="2">
    <citation type="submission" date="2020-10" db="UniProtKB">
        <authorList>
            <consortium name="WormBaseParasite"/>
        </authorList>
    </citation>
    <scope>IDENTIFICATION</scope>
</reference>
<evidence type="ECO:0000313" key="3">
    <source>
        <dbReference type="WBParaSite" id="Pan_g5794.t1"/>
    </source>
</evidence>
<protein>
    <submittedName>
        <fullName evidence="3">DUF768 domain-containing protein</fullName>
    </submittedName>
</protein>
<keyword evidence="2" id="KW-1185">Reference proteome</keyword>